<dbReference type="PROSITE" id="PS50041">
    <property type="entry name" value="C_TYPE_LECTIN_2"/>
    <property type="match status" value="1"/>
</dbReference>
<dbReference type="PANTHER" id="PTHR45710:SF15">
    <property type="entry name" value="C-TYPE LECTIN DOMAIN FAMILY 2 MEMBER B"/>
    <property type="match status" value="1"/>
</dbReference>
<dbReference type="InterPro" id="IPR050828">
    <property type="entry name" value="C-type_lectin/matrix_domain"/>
</dbReference>
<dbReference type="InterPro" id="IPR016187">
    <property type="entry name" value="CTDL_fold"/>
</dbReference>
<dbReference type="InterPro" id="IPR016186">
    <property type="entry name" value="C-type_lectin-like/link_sf"/>
</dbReference>
<keyword evidence="5" id="KW-1185">Reference proteome</keyword>
<dbReference type="Gene3D" id="3.10.100.10">
    <property type="entry name" value="Mannose-Binding Protein A, subunit A"/>
    <property type="match status" value="1"/>
</dbReference>
<dbReference type="SMART" id="SM00034">
    <property type="entry name" value="CLECT"/>
    <property type="match status" value="1"/>
</dbReference>
<dbReference type="GeneID" id="132539412"/>
<gene>
    <name evidence="6" type="primary">LOC132539412</name>
</gene>
<dbReference type="RefSeq" id="XP_060050355.1">
    <property type="nucleotide sequence ID" value="XM_060194372.1"/>
</dbReference>
<proteinExistence type="predicted"/>
<comment type="subcellular location">
    <subcellularLocation>
        <location evidence="1">Cell membrane</location>
        <topology evidence="1">Single-pass type II membrane protein</topology>
    </subcellularLocation>
</comment>
<name>A0ABM3XNF4_ERIEU</name>
<feature type="compositionally biased region" description="Polar residues" evidence="3">
    <location>
        <begin position="1"/>
        <end position="12"/>
    </location>
</feature>
<dbReference type="Pfam" id="PF00059">
    <property type="entry name" value="Lectin_C"/>
    <property type="match status" value="1"/>
</dbReference>
<evidence type="ECO:0000259" key="4">
    <source>
        <dbReference type="PROSITE" id="PS50041"/>
    </source>
</evidence>
<dbReference type="SUPFAM" id="SSF56436">
    <property type="entry name" value="C-type lectin-like"/>
    <property type="match status" value="1"/>
</dbReference>
<dbReference type="InterPro" id="IPR001304">
    <property type="entry name" value="C-type_lectin-like"/>
</dbReference>
<keyword evidence="2" id="KW-0430">Lectin</keyword>
<feature type="non-terminal residue" evidence="6">
    <location>
        <position position="1"/>
    </location>
</feature>
<evidence type="ECO:0000313" key="5">
    <source>
        <dbReference type="Proteomes" id="UP001652624"/>
    </source>
</evidence>
<feature type="domain" description="C-type lectin" evidence="4">
    <location>
        <begin position="82"/>
        <end position="187"/>
    </location>
</feature>
<organism evidence="5 6">
    <name type="scientific">Erinaceus europaeus</name>
    <name type="common">Western European hedgehog</name>
    <dbReference type="NCBI Taxonomy" id="9365"/>
    <lineage>
        <taxon>Eukaryota</taxon>
        <taxon>Metazoa</taxon>
        <taxon>Chordata</taxon>
        <taxon>Craniata</taxon>
        <taxon>Vertebrata</taxon>
        <taxon>Euteleostomi</taxon>
        <taxon>Mammalia</taxon>
        <taxon>Eutheria</taxon>
        <taxon>Laurasiatheria</taxon>
        <taxon>Eulipotyphla</taxon>
        <taxon>Erinaceidae</taxon>
        <taxon>Erinaceinae</taxon>
        <taxon>Erinaceus</taxon>
    </lineage>
</organism>
<evidence type="ECO:0000256" key="3">
    <source>
        <dbReference type="SAM" id="MobiDB-lite"/>
    </source>
</evidence>
<protein>
    <submittedName>
        <fullName evidence="6">C-type lectin domain family 2 member B-like</fullName>
    </submittedName>
</protein>
<dbReference type="CDD" id="cd03593">
    <property type="entry name" value="CLECT_NK_receptors_like"/>
    <property type="match status" value="1"/>
</dbReference>
<dbReference type="InterPro" id="IPR033992">
    <property type="entry name" value="NKR-like_CTLD"/>
</dbReference>
<evidence type="ECO:0000256" key="1">
    <source>
        <dbReference type="ARBA" id="ARBA00004401"/>
    </source>
</evidence>
<sequence length="193" mass="22574">KKQKQNSDNSILNRIPEKNPEQILGQIPEQNPEQIPKQILEKYPEQNPEQILEPLLEQNPQQNQGHFRKITCYTCPDNWISFQNKCYLFSENESSWNASISDCLTQQADLTTIDTDQEMNFLKRHKGSYDHWIRLGTTNFSARCPINKTTFHSRVNVSGTEECTYLTDDVDCVAIARCYTDRRWICRKTLTIN</sequence>
<evidence type="ECO:0000256" key="2">
    <source>
        <dbReference type="ARBA" id="ARBA00022734"/>
    </source>
</evidence>
<feature type="region of interest" description="Disordered" evidence="3">
    <location>
        <begin position="1"/>
        <end position="33"/>
    </location>
</feature>
<accession>A0ABM3XNF4</accession>
<evidence type="ECO:0000313" key="6">
    <source>
        <dbReference type="RefSeq" id="XP_060050355.1"/>
    </source>
</evidence>
<reference evidence="6" key="1">
    <citation type="submission" date="2025-08" db="UniProtKB">
        <authorList>
            <consortium name="RefSeq"/>
        </authorList>
    </citation>
    <scope>IDENTIFICATION</scope>
</reference>
<dbReference type="Proteomes" id="UP001652624">
    <property type="component" value="Chromosome 7"/>
</dbReference>
<dbReference type="PANTHER" id="PTHR45710">
    <property type="entry name" value="C-TYPE LECTIN DOMAIN-CONTAINING PROTEIN 180"/>
    <property type="match status" value="1"/>
</dbReference>